<feature type="domain" description="PPM-type phosphatase" evidence="1">
    <location>
        <begin position="5"/>
        <end position="247"/>
    </location>
</feature>
<organism evidence="2 3">
    <name type="scientific">Roseateles saccharophilus</name>
    <name type="common">Pseudomonas saccharophila</name>
    <dbReference type="NCBI Taxonomy" id="304"/>
    <lineage>
        <taxon>Bacteria</taxon>
        <taxon>Pseudomonadati</taxon>
        <taxon>Pseudomonadota</taxon>
        <taxon>Betaproteobacteria</taxon>
        <taxon>Burkholderiales</taxon>
        <taxon>Sphaerotilaceae</taxon>
        <taxon>Roseateles</taxon>
    </lineage>
</organism>
<gene>
    <name evidence="2" type="ORF">EV671_101383</name>
</gene>
<dbReference type="InterPro" id="IPR036457">
    <property type="entry name" value="PPM-type-like_dom_sf"/>
</dbReference>
<dbReference type="OrthoDB" id="9801841at2"/>
<evidence type="ECO:0000313" key="2">
    <source>
        <dbReference type="EMBL" id="TCU96316.1"/>
    </source>
</evidence>
<evidence type="ECO:0000313" key="3">
    <source>
        <dbReference type="Proteomes" id="UP000295110"/>
    </source>
</evidence>
<dbReference type="Proteomes" id="UP000295110">
    <property type="component" value="Unassembled WGS sequence"/>
</dbReference>
<accession>A0A4R3UVW5</accession>
<proteinExistence type="predicted"/>
<dbReference type="CDD" id="cd00143">
    <property type="entry name" value="PP2Cc"/>
    <property type="match status" value="1"/>
</dbReference>
<dbReference type="PROSITE" id="PS51746">
    <property type="entry name" value="PPM_2"/>
    <property type="match status" value="1"/>
</dbReference>
<dbReference type="Pfam" id="PF13672">
    <property type="entry name" value="PP2C_2"/>
    <property type="match status" value="1"/>
</dbReference>
<dbReference type="Gene3D" id="3.60.40.10">
    <property type="entry name" value="PPM-type phosphatase domain"/>
    <property type="match status" value="1"/>
</dbReference>
<keyword evidence="3" id="KW-1185">Reference proteome</keyword>
<evidence type="ECO:0000259" key="1">
    <source>
        <dbReference type="PROSITE" id="PS51746"/>
    </source>
</evidence>
<comment type="caution">
    <text evidence="2">The sequence shown here is derived from an EMBL/GenBank/DDBJ whole genome shotgun (WGS) entry which is preliminary data.</text>
</comment>
<protein>
    <submittedName>
        <fullName evidence="2">Serine/threonine protein phosphatase PrpC</fullName>
    </submittedName>
</protein>
<reference evidence="2 3" key="1">
    <citation type="submission" date="2019-03" db="EMBL/GenBank/DDBJ databases">
        <title>Genomic Encyclopedia of Type Strains, Phase IV (KMG-IV): sequencing the most valuable type-strain genomes for metagenomic binning, comparative biology and taxonomic classification.</title>
        <authorList>
            <person name="Goeker M."/>
        </authorList>
    </citation>
    <scope>NUCLEOTIDE SEQUENCE [LARGE SCALE GENOMIC DNA]</scope>
    <source>
        <strain evidence="2 3">DSM 654</strain>
    </source>
</reference>
<sequence>MLAMEVAILSERGGRPYNEDACGHWHSQRHLACVLADGAGGHGGGDVASRLAVQSLLTAVQAHPDDCGEQLADLVRQTNQAILDQRRAGTRSADMHSTVVCLIVDFIEHRAYWAHAGDSRLYWFRNRRLNSRTLDHSLVQGLVEVGLVQAAELRHHPRRSELRSALGTRPDELDVSAGPGAVEIAAGDCFLLCSDGLWENLDDQDLETTLAAALTPGAWLDALRSRVTAATAGKPGFDNFSAMALWLSQPNF</sequence>
<name>A0A4R3UVW5_ROSSA</name>
<dbReference type="RefSeq" id="WP_132572027.1">
    <property type="nucleotide sequence ID" value="NZ_CBCSGL010000073.1"/>
</dbReference>
<dbReference type="SUPFAM" id="SSF81606">
    <property type="entry name" value="PP2C-like"/>
    <property type="match status" value="1"/>
</dbReference>
<dbReference type="AlphaFoldDB" id="A0A4R3UVW5"/>
<dbReference type="SMART" id="SM00331">
    <property type="entry name" value="PP2C_SIG"/>
    <property type="match status" value="1"/>
</dbReference>
<dbReference type="EMBL" id="SMBU01000013">
    <property type="protein sequence ID" value="TCU96316.1"/>
    <property type="molecule type" value="Genomic_DNA"/>
</dbReference>
<dbReference type="SMART" id="SM00332">
    <property type="entry name" value="PP2Cc"/>
    <property type="match status" value="1"/>
</dbReference>
<dbReference type="InterPro" id="IPR001932">
    <property type="entry name" value="PPM-type_phosphatase-like_dom"/>
</dbReference>